<sequence>MKRQILIVILATLSTSLFAAEVEREAITSCAYQSGTAYEIQKIRQSQGDTWETFQSTVKQIYQDTPGRSDLLNIGKRVYFNPVSVSPEDIENQILESCLKRYQGKEPMT</sequence>
<reference evidence="1" key="1">
    <citation type="journal article" date="2015" name="Nature">
        <title>Complex archaea that bridge the gap between prokaryotes and eukaryotes.</title>
        <authorList>
            <person name="Spang A."/>
            <person name="Saw J.H."/>
            <person name="Jorgensen S.L."/>
            <person name="Zaremba-Niedzwiedzka K."/>
            <person name="Martijn J."/>
            <person name="Lind A.E."/>
            <person name="van Eijk R."/>
            <person name="Schleper C."/>
            <person name="Guy L."/>
            <person name="Ettema T.J."/>
        </authorList>
    </citation>
    <scope>NUCLEOTIDE SEQUENCE</scope>
</reference>
<protein>
    <submittedName>
        <fullName evidence="1">Uncharacterized protein</fullName>
    </submittedName>
</protein>
<dbReference type="EMBL" id="LAZR01002323">
    <property type="protein sequence ID" value="KKN31519.1"/>
    <property type="molecule type" value="Genomic_DNA"/>
</dbReference>
<evidence type="ECO:0000313" key="1">
    <source>
        <dbReference type="EMBL" id="KKN31519.1"/>
    </source>
</evidence>
<gene>
    <name evidence="1" type="ORF">LCGC14_0823140</name>
</gene>
<organism evidence="1">
    <name type="scientific">marine sediment metagenome</name>
    <dbReference type="NCBI Taxonomy" id="412755"/>
    <lineage>
        <taxon>unclassified sequences</taxon>
        <taxon>metagenomes</taxon>
        <taxon>ecological metagenomes</taxon>
    </lineage>
</organism>
<comment type="caution">
    <text evidence="1">The sequence shown here is derived from an EMBL/GenBank/DDBJ whole genome shotgun (WGS) entry which is preliminary data.</text>
</comment>
<proteinExistence type="predicted"/>
<name>A0A0F9PMU9_9ZZZZ</name>
<accession>A0A0F9PMU9</accession>
<dbReference type="AlphaFoldDB" id="A0A0F9PMU9"/>